<evidence type="ECO:0000313" key="2">
    <source>
        <dbReference type="Proteomes" id="UP001187531"/>
    </source>
</evidence>
<proteinExistence type="predicted"/>
<protein>
    <submittedName>
        <fullName evidence="1">Uncharacterized protein</fullName>
    </submittedName>
</protein>
<gene>
    <name evidence="1" type="ORF">QYM36_002427</name>
</gene>
<accession>A0AA88IBE6</accession>
<sequence>MLMEFLPRRHHGRYPGPAAAVDQVSISRVTDLQSDHYAIKTTISNMSHQTKPGKRKFINKKGNWPMFKQILQEGNYNSLEDFSRIDDKVKILNKIMMDAAHKAIPKTSTNIWTPTGNKRIKNWWNELCSTAVEAKTVAKKAFQRHPSMSTAIEYKRSSAKVKKKHVYRPKERHGKNL</sequence>
<comment type="caution">
    <text evidence="1">The sequence shown here is derived from an EMBL/GenBank/DDBJ whole genome shotgun (WGS) entry which is preliminary data.</text>
</comment>
<evidence type="ECO:0000313" key="1">
    <source>
        <dbReference type="EMBL" id="KAK2724074.1"/>
    </source>
</evidence>
<dbReference type="Proteomes" id="UP001187531">
    <property type="component" value="Unassembled WGS sequence"/>
</dbReference>
<dbReference type="AlphaFoldDB" id="A0AA88IBE6"/>
<name>A0AA88IBE6_ARTSF</name>
<reference evidence="1" key="1">
    <citation type="submission" date="2023-07" db="EMBL/GenBank/DDBJ databases">
        <title>Chromosome-level genome assembly of Artemia franciscana.</title>
        <authorList>
            <person name="Jo E."/>
        </authorList>
    </citation>
    <scope>NUCLEOTIDE SEQUENCE</scope>
    <source>
        <tissue evidence="1">Whole body</tissue>
    </source>
</reference>
<keyword evidence="2" id="KW-1185">Reference proteome</keyword>
<organism evidence="1 2">
    <name type="scientific">Artemia franciscana</name>
    <name type="common">Brine shrimp</name>
    <name type="synonym">Artemia sanfranciscana</name>
    <dbReference type="NCBI Taxonomy" id="6661"/>
    <lineage>
        <taxon>Eukaryota</taxon>
        <taxon>Metazoa</taxon>
        <taxon>Ecdysozoa</taxon>
        <taxon>Arthropoda</taxon>
        <taxon>Crustacea</taxon>
        <taxon>Branchiopoda</taxon>
        <taxon>Anostraca</taxon>
        <taxon>Artemiidae</taxon>
        <taxon>Artemia</taxon>
    </lineage>
</organism>
<dbReference type="EMBL" id="JAVRJZ010000004">
    <property type="protein sequence ID" value="KAK2724074.1"/>
    <property type="molecule type" value="Genomic_DNA"/>
</dbReference>